<dbReference type="SUPFAM" id="SSF52799">
    <property type="entry name" value="(Phosphotyrosine protein) phosphatases II"/>
    <property type="match status" value="1"/>
</dbReference>
<dbReference type="InterPro" id="IPR055214">
    <property type="entry name" value="PTP-NADK"/>
</dbReference>
<reference evidence="4" key="1">
    <citation type="journal article" date="2019" name="Int. J. Syst. Evol. Microbiol.">
        <title>The Global Catalogue of Microorganisms (GCM) 10K type strain sequencing project: providing services to taxonomists for standard genome sequencing and annotation.</title>
        <authorList>
            <consortium name="The Broad Institute Genomics Platform"/>
            <consortium name="The Broad Institute Genome Sequencing Center for Infectious Disease"/>
            <person name="Wu L."/>
            <person name="Ma J."/>
        </authorList>
    </citation>
    <scope>NUCLEOTIDE SEQUENCE [LARGE SCALE GENOMIC DNA]</scope>
    <source>
        <strain evidence="4">NBRC 107710</strain>
    </source>
</reference>
<keyword evidence="4" id="KW-1185">Reference proteome</keyword>
<evidence type="ECO:0000256" key="1">
    <source>
        <dbReference type="SAM" id="MobiDB-lite"/>
    </source>
</evidence>
<evidence type="ECO:0000313" key="3">
    <source>
        <dbReference type="EMBL" id="GLS43129.1"/>
    </source>
</evidence>
<dbReference type="Pfam" id="PF22741">
    <property type="entry name" value="PTP-NADK"/>
    <property type="match status" value="1"/>
</dbReference>
<dbReference type="EMBL" id="BSPG01000003">
    <property type="protein sequence ID" value="GLS43129.1"/>
    <property type="molecule type" value="Genomic_DNA"/>
</dbReference>
<evidence type="ECO:0000313" key="4">
    <source>
        <dbReference type="Proteomes" id="UP001156881"/>
    </source>
</evidence>
<name>A0ABQ6CZX4_9HYPH</name>
<evidence type="ECO:0000259" key="2">
    <source>
        <dbReference type="Pfam" id="PF22741"/>
    </source>
</evidence>
<dbReference type="Proteomes" id="UP001156881">
    <property type="component" value="Unassembled WGS sequence"/>
</dbReference>
<dbReference type="Gene3D" id="3.90.190.10">
    <property type="entry name" value="Protein tyrosine phosphatase superfamily"/>
    <property type="match status" value="1"/>
</dbReference>
<gene>
    <name evidence="3" type="primary">ctpA_3</name>
    <name evidence="3" type="ORF">GCM10007884_11140</name>
</gene>
<protein>
    <submittedName>
        <fullName evidence="3">Protein-tyrosine-phosphatase</fullName>
    </submittedName>
</protein>
<feature type="domain" description="DSP-PTPase phosphatase fused to NAD+ Kinase" evidence="2">
    <location>
        <begin position="101"/>
        <end position="193"/>
    </location>
</feature>
<accession>A0ABQ6CZX4</accession>
<feature type="region of interest" description="Disordered" evidence="1">
    <location>
        <begin position="1"/>
        <end position="20"/>
    </location>
</feature>
<organism evidence="3 4">
    <name type="scientific">Methylobacterium brachythecii</name>
    <dbReference type="NCBI Taxonomy" id="1176177"/>
    <lineage>
        <taxon>Bacteria</taxon>
        <taxon>Pseudomonadati</taxon>
        <taxon>Pseudomonadota</taxon>
        <taxon>Alphaproteobacteria</taxon>
        <taxon>Hyphomicrobiales</taxon>
        <taxon>Methylobacteriaceae</taxon>
        <taxon>Methylobacterium</taxon>
    </lineage>
</organism>
<sequence length="281" mass="31975">MERRGNGETKAAARSRCRPPGRLIDRRLGEPCRDAPQPVPLFNRYLSFEARSARRTARIARFEQPITGPLARAGAWANMLLLDHGVLRLAYLNRHRVGSGLVWRSAQPSPHQLAWFKRQGVKSVISLRGGREHGSWPLQREACERQGLTLVDLVLRSREPPTKETIREAQALFAAIDYPAVMHCKSGADRAGLGAALFLILHEGVPVREAMLQLSARYGHFRFARTGILDAFFARYLREGEPRGQSFLDWVETDYDPEALRRDFRPGFWSDLVVDRIIKRE</sequence>
<dbReference type="InterPro" id="IPR029021">
    <property type="entry name" value="Prot-tyrosine_phosphatase-like"/>
</dbReference>
<comment type="caution">
    <text evidence="3">The sequence shown here is derived from an EMBL/GenBank/DDBJ whole genome shotgun (WGS) entry which is preliminary data.</text>
</comment>
<proteinExistence type="predicted"/>